<protein>
    <submittedName>
        <fullName evidence="1">Uncharacterized protein</fullName>
    </submittedName>
</protein>
<proteinExistence type="predicted"/>
<reference evidence="1" key="1">
    <citation type="submission" date="2021-05" db="EMBL/GenBank/DDBJ databases">
        <authorList>
            <person name="Scholz U."/>
            <person name="Mascher M."/>
            <person name="Fiebig A."/>
        </authorList>
    </citation>
    <scope>NUCLEOTIDE SEQUENCE [LARGE SCALE GENOMIC DNA]</scope>
</reference>
<dbReference type="Proteomes" id="UP001732700">
    <property type="component" value="Chromosome 7D"/>
</dbReference>
<dbReference type="EnsemblPlants" id="AVESA.00010b.r2.7DG1392130.1">
    <property type="protein sequence ID" value="AVESA.00010b.r2.7DG1392130.1.CDS"/>
    <property type="gene ID" value="AVESA.00010b.r2.7DG1392130"/>
</dbReference>
<keyword evidence="2" id="KW-1185">Reference proteome</keyword>
<evidence type="ECO:0000313" key="1">
    <source>
        <dbReference type="EnsemblPlants" id="AVESA.00010b.r2.7DG1392130.1.CDS"/>
    </source>
</evidence>
<reference evidence="1" key="2">
    <citation type="submission" date="2025-09" db="UniProtKB">
        <authorList>
            <consortium name="EnsemblPlants"/>
        </authorList>
    </citation>
    <scope>IDENTIFICATION</scope>
</reference>
<organism evidence="1 2">
    <name type="scientific">Avena sativa</name>
    <name type="common">Oat</name>
    <dbReference type="NCBI Taxonomy" id="4498"/>
    <lineage>
        <taxon>Eukaryota</taxon>
        <taxon>Viridiplantae</taxon>
        <taxon>Streptophyta</taxon>
        <taxon>Embryophyta</taxon>
        <taxon>Tracheophyta</taxon>
        <taxon>Spermatophyta</taxon>
        <taxon>Magnoliopsida</taxon>
        <taxon>Liliopsida</taxon>
        <taxon>Poales</taxon>
        <taxon>Poaceae</taxon>
        <taxon>BOP clade</taxon>
        <taxon>Pooideae</taxon>
        <taxon>Poodae</taxon>
        <taxon>Poeae</taxon>
        <taxon>Poeae Chloroplast Group 1 (Aveneae type)</taxon>
        <taxon>Aveninae</taxon>
        <taxon>Avena</taxon>
    </lineage>
</organism>
<accession>A0ACD6AMN1</accession>
<sequence length="429" mass="50082">MWRLKVSEGGGPWLRSVNNFLGRAVWEFDPDHGTPEERAEVERVRREFTENRFRKRESQDLLMRMQESNPRKTWAPVGHVLGLVRQDQMWTVRLRSSVRDALGHIQLEENSFCWRNVLCALYLAHPLFHIFALHVTGSLNTVLSTEHRREICRYIYNHQNEDGGWGTQVLGPSTMFGSCLNYVTLRLLDQVDNDALTMGRAWILTRGSAAAIPQWGKIWLSVLGLYEWSGNNSIIPELWLVPYYLPIHPGRFWCFCRMVYMPMSYLYGKKFVGPITPTILAIREELYSVTYHEVDWNKARDTCAKEDLRYPRSLLQNVMWTCLNKFVEPVLSCWPVNKLRDRALKNLMKHIHYEDENTKYIGLCPITKALDMICCWSDDPNSDALKLHLPRIYDFLWLAEDGMKGARIRWLSKLGDIFYCSSLLLNGPC</sequence>
<name>A0ACD6AMN1_AVESA</name>
<evidence type="ECO:0000313" key="2">
    <source>
        <dbReference type="Proteomes" id="UP001732700"/>
    </source>
</evidence>